<keyword evidence="5" id="KW-1185">Reference proteome</keyword>
<keyword evidence="4" id="KW-0378">Hydrolase</keyword>
<feature type="compositionally biased region" description="Basic and acidic residues" evidence="2">
    <location>
        <begin position="126"/>
        <end position="146"/>
    </location>
</feature>
<proteinExistence type="inferred from homology"/>
<dbReference type="RefSeq" id="WP_193119932.1">
    <property type="nucleotide sequence ID" value="NZ_JADBGI010000001.1"/>
</dbReference>
<dbReference type="PANTHER" id="PTHR47814">
    <property type="entry name" value="PEPTIDYL-TRNA HYDROLASE ARFB"/>
    <property type="match status" value="1"/>
</dbReference>
<dbReference type="NCBIfam" id="NF006718">
    <property type="entry name" value="PRK09256.1"/>
    <property type="match status" value="1"/>
</dbReference>
<evidence type="ECO:0000256" key="1">
    <source>
        <dbReference type="ARBA" id="ARBA00010835"/>
    </source>
</evidence>
<feature type="region of interest" description="Disordered" evidence="2">
    <location>
        <begin position="102"/>
        <end position="146"/>
    </location>
</feature>
<protein>
    <submittedName>
        <fullName evidence="4">Aminoacyl-tRNA hydrolase</fullName>
        <ecNumber evidence="4">3.1.1.29</ecNumber>
    </submittedName>
</protein>
<dbReference type="EMBL" id="JADBGI010000001">
    <property type="protein sequence ID" value="MBE2997276.1"/>
    <property type="molecule type" value="Genomic_DNA"/>
</dbReference>
<evidence type="ECO:0000313" key="4">
    <source>
        <dbReference type="EMBL" id="MBE2997276.1"/>
    </source>
</evidence>
<dbReference type="EC" id="3.1.1.29" evidence="4"/>
<evidence type="ECO:0000259" key="3">
    <source>
        <dbReference type="Pfam" id="PF00472"/>
    </source>
</evidence>
<dbReference type="Gene3D" id="3.30.160.20">
    <property type="match status" value="1"/>
</dbReference>
<evidence type="ECO:0000256" key="2">
    <source>
        <dbReference type="SAM" id="MobiDB-lite"/>
    </source>
</evidence>
<gene>
    <name evidence="4" type="primary">arfB</name>
    <name evidence="4" type="ORF">IDM40_00965</name>
</gene>
<accession>A0ABR9P0C5</accession>
<sequence>MSTNPGEKDLTFGSVTVPASDLQWRFSRSSGPGGQHVNTSATRVTLSVDLSVCGGLGHTRRERALERLAGRLSGGVLSVSAQDHRSQVRNREEALERMAELLAEATAPPPRVRRRSKPSRSARRRRVDDKRRRGELKRNRSRPTGE</sequence>
<feature type="domain" description="Prokaryotic-type class I peptide chain release factors" evidence="3">
    <location>
        <begin position="15"/>
        <end position="140"/>
    </location>
</feature>
<dbReference type="InterPro" id="IPR045853">
    <property type="entry name" value="Pep_chain_release_fac_I_sf"/>
</dbReference>
<dbReference type="Pfam" id="PF00472">
    <property type="entry name" value="RF-1"/>
    <property type="match status" value="1"/>
</dbReference>
<feature type="compositionally biased region" description="Basic residues" evidence="2">
    <location>
        <begin position="111"/>
        <end position="125"/>
    </location>
</feature>
<name>A0ABR9P0C5_9ACTN</name>
<evidence type="ECO:0000313" key="5">
    <source>
        <dbReference type="Proteomes" id="UP000806528"/>
    </source>
</evidence>
<comment type="caution">
    <text evidence="4">The sequence shown here is derived from an EMBL/GenBank/DDBJ whole genome shotgun (WGS) entry which is preliminary data.</text>
</comment>
<dbReference type="Proteomes" id="UP000806528">
    <property type="component" value="Unassembled WGS sequence"/>
</dbReference>
<comment type="similarity">
    <text evidence="1">Belongs to the prokaryotic/mitochondrial release factor family.</text>
</comment>
<organism evidence="4 5">
    <name type="scientific">Nocardiopsis coralli</name>
    <dbReference type="NCBI Taxonomy" id="2772213"/>
    <lineage>
        <taxon>Bacteria</taxon>
        <taxon>Bacillati</taxon>
        <taxon>Actinomycetota</taxon>
        <taxon>Actinomycetes</taxon>
        <taxon>Streptosporangiales</taxon>
        <taxon>Nocardiopsidaceae</taxon>
        <taxon>Nocardiopsis</taxon>
    </lineage>
</organism>
<dbReference type="PANTHER" id="PTHR47814:SF1">
    <property type="entry name" value="PEPTIDYL-TRNA HYDROLASE ARFB"/>
    <property type="match status" value="1"/>
</dbReference>
<dbReference type="SUPFAM" id="SSF75620">
    <property type="entry name" value="Release factor"/>
    <property type="match status" value="1"/>
</dbReference>
<dbReference type="GO" id="GO:0004045">
    <property type="term" value="F:peptidyl-tRNA hydrolase activity"/>
    <property type="evidence" value="ECO:0007669"/>
    <property type="project" value="UniProtKB-EC"/>
</dbReference>
<reference evidence="4 5" key="1">
    <citation type="submission" date="2020-09" db="EMBL/GenBank/DDBJ databases">
        <title>Diversity and distribution of actinomycetes associated with coral in the coast of Hainan.</title>
        <authorList>
            <person name="Li F."/>
        </authorList>
    </citation>
    <scope>NUCLEOTIDE SEQUENCE [LARGE SCALE GENOMIC DNA]</scope>
    <source>
        <strain evidence="4 5">HNM0947</strain>
    </source>
</reference>
<dbReference type="InterPro" id="IPR000352">
    <property type="entry name" value="Pep_chain_release_fac_I"/>
</dbReference>